<dbReference type="EMBL" id="JACATZ010000003">
    <property type="protein sequence ID" value="NWJ47191.1"/>
    <property type="molecule type" value="Genomic_DNA"/>
</dbReference>
<dbReference type="GO" id="GO:0005737">
    <property type="term" value="C:cytoplasm"/>
    <property type="evidence" value="ECO:0007669"/>
    <property type="project" value="UniProtKB-SubCell"/>
</dbReference>
<dbReference type="CDD" id="cd00859">
    <property type="entry name" value="HisRS_anticodon"/>
    <property type="match status" value="1"/>
</dbReference>
<dbReference type="PANTHER" id="PTHR43707:SF1">
    <property type="entry name" value="HISTIDINE--TRNA LIGASE, MITOCHONDRIAL-RELATED"/>
    <property type="match status" value="1"/>
</dbReference>
<dbReference type="HAMAP" id="MF_00127">
    <property type="entry name" value="His_tRNA_synth"/>
    <property type="match status" value="1"/>
</dbReference>
<evidence type="ECO:0000256" key="10">
    <source>
        <dbReference type="PIRSR" id="PIRSR001549-1"/>
    </source>
</evidence>
<evidence type="ECO:0000256" key="1">
    <source>
        <dbReference type="ARBA" id="ARBA00008226"/>
    </source>
</evidence>
<organism evidence="12 14">
    <name type="scientific">Candidatus Chlorohelix allophototropha</name>
    <dbReference type="NCBI Taxonomy" id="3003348"/>
    <lineage>
        <taxon>Bacteria</taxon>
        <taxon>Bacillati</taxon>
        <taxon>Chloroflexota</taxon>
        <taxon>Chloroflexia</taxon>
        <taxon>Candidatus Chloroheliales</taxon>
        <taxon>Candidatus Chloroheliaceae</taxon>
        <taxon>Candidatus Chlorohelix</taxon>
    </lineage>
</organism>
<feature type="domain" description="Aminoacyl-transfer RNA synthetases class-II family profile" evidence="11">
    <location>
        <begin position="1"/>
        <end position="324"/>
    </location>
</feature>
<dbReference type="InterPro" id="IPR015807">
    <property type="entry name" value="His-tRNA-ligase"/>
</dbReference>
<evidence type="ECO:0000256" key="5">
    <source>
        <dbReference type="ARBA" id="ARBA00022840"/>
    </source>
</evidence>
<dbReference type="Pfam" id="PF03129">
    <property type="entry name" value="HGTP_anticodon"/>
    <property type="match status" value="1"/>
</dbReference>
<evidence type="ECO:0000256" key="4">
    <source>
        <dbReference type="ARBA" id="ARBA00022741"/>
    </source>
</evidence>
<dbReference type="PANTHER" id="PTHR43707">
    <property type="entry name" value="HISTIDYL-TRNA SYNTHETASE"/>
    <property type="match status" value="1"/>
</dbReference>
<keyword evidence="4 9" id="KW-0547">Nucleotide-binding</keyword>
<dbReference type="Proteomes" id="UP001431572">
    <property type="component" value="Chromosome 2"/>
</dbReference>
<dbReference type="RefSeq" id="WP_341470993.1">
    <property type="nucleotide sequence ID" value="NZ_CP128400.1"/>
</dbReference>
<dbReference type="Pfam" id="PF13393">
    <property type="entry name" value="tRNA-synt_His"/>
    <property type="match status" value="1"/>
</dbReference>
<dbReference type="NCBIfam" id="TIGR00442">
    <property type="entry name" value="hisS"/>
    <property type="match status" value="1"/>
</dbReference>
<feature type="binding site" evidence="10">
    <location>
        <begin position="264"/>
        <end position="265"/>
    </location>
    <ligand>
        <name>L-histidine</name>
        <dbReference type="ChEBI" id="CHEBI:57595"/>
    </ligand>
</feature>
<dbReference type="InterPro" id="IPR036621">
    <property type="entry name" value="Anticodon-bd_dom_sf"/>
</dbReference>
<evidence type="ECO:0000256" key="2">
    <source>
        <dbReference type="ARBA" id="ARBA00022490"/>
    </source>
</evidence>
<dbReference type="SUPFAM" id="SSF55681">
    <property type="entry name" value="Class II aaRS and biotin synthetases"/>
    <property type="match status" value="1"/>
</dbReference>
<feature type="binding site" evidence="10">
    <location>
        <position position="260"/>
    </location>
    <ligand>
        <name>L-histidine</name>
        <dbReference type="ChEBI" id="CHEBI:57595"/>
    </ligand>
</feature>
<evidence type="ECO:0000256" key="9">
    <source>
        <dbReference type="HAMAP-Rule" id="MF_00127"/>
    </source>
</evidence>
<keyword evidence="7 9" id="KW-0030">Aminoacyl-tRNA synthetase</keyword>
<name>A0A8T7M506_9CHLR</name>
<comment type="subcellular location">
    <subcellularLocation>
        <location evidence="9">Cytoplasm</location>
    </subcellularLocation>
</comment>
<feature type="binding site" evidence="10">
    <location>
        <position position="113"/>
    </location>
    <ligand>
        <name>L-histidine</name>
        <dbReference type="ChEBI" id="CHEBI:57595"/>
    </ligand>
</feature>
<dbReference type="GO" id="GO:0004821">
    <property type="term" value="F:histidine-tRNA ligase activity"/>
    <property type="evidence" value="ECO:0007669"/>
    <property type="project" value="UniProtKB-UniRule"/>
</dbReference>
<dbReference type="GO" id="GO:0006427">
    <property type="term" value="P:histidyl-tRNA aminoacylation"/>
    <property type="evidence" value="ECO:0007669"/>
    <property type="project" value="UniProtKB-UniRule"/>
</dbReference>
<keyword evidence="2 9" id="KW-0963">Cytoplasm</keyword>
<evidence type="ECO:0000256" key="8">
    <source>
        <dbReference type="ARBA" id="ARBA00047639"/>
    </source>
</evidence>
<comment type="catalytic activity">
    <reaction evidence="8 9">
        <text>tRNA(His) + L-histidine + ATP = L-histidyl-tRNA(His) + AMP + diphosphate + H(+)</text>
        <dbReference type="Rhea" id="RHEA:17313"/>
        <dbReference type="Rhea" id="RHEA-COMP:9665"/>
        <dbReference type="Rhea" id="RHEA-COMP:9689"/>
        <dbReference type="ChEBI" id="CHEBI:15378"/>
        <dbReference type="ChEBI" id="CHEBI:30616"/>
        <dbReference type="ChEBI" id="CHEBI:33019"/>
        <dbReference type="ChEBI" id="CHEBI:57595"/>
        <dbReference type="ChEBI" id="CHEBI:78442"/>
        <dbReference type="ChEBI" id="CHEBI:78527"/>
        <dbReference type="ChEBI" id="CHEBI:456215"/>
        <dbReference type="EC" id="6.1.1.21"/>
    </reaction>
</comment>
<keyword evidence="6 9" id="KW-0648">Protein biosynthesis</keyword>
<dbReference type="InterPro" id="IPR004154">
    <property type="entry name" value="Anticodon-bd"/>
</dbReference>
<dbReference type="AlphaFoldDB" id="A0A8T7M506"/>
<dbReference type="InterPro" id="IPR041715">
    <property type="entry name" value="HisRS-like_core"/>
</dbReference>
<dbReference type="InterPro" id="IPR033656">
    <property type="entry name" value="HisRS_anticodon"/>
</dbReference>
<dbReference type="PROSITE" id="PS50862">
    <property type="entry name" value="AA_TRNA_LIGASE_II"/>
    <property type="match status" value="1"/>
</dbReference>
<dbReference type="Gene3D" id="3.30.930.10">
    <property type="entry name" value="Bira Bifunctional Protein, Domain 2"/>
    <property type="match status" value="1"/>
</dbReference>
<keyword evidence="3 9" id="KW-0436">Ligase</keyword>
<dbReference type="Proteomes" id="UP000521676">
    <property type="component" value="Unassembled WGS sequence"/>
</dbReference>
<evidence type="ECO:0000313" key="15">
    <source>
        <dbReference type="Proteomes" id="UP001431572"/>
    </source>
</evidence>
<accession>A0A8T7M506</accession>
<evidence type="ECO:0000313" key="14">
    <source>
        <dbReference type="Proteomes" id="UP000521676"/>
    </source>
</evidence>
<proteinExistence type="inferred from homology"/>
<evidence type="ECO:0000256" key="3">
    <source>
        <dbReference type="ARBA" id="ARBA00022598"/>
    </source>
</evidence>
<dbReference type="Gene3D" id="3.40.50.800">
    <property type="entry name" value="Anticodon-binding domain"/>
    <property type="match status" value="1"/>
</dbReference>
<reference evidence="13" key="2">
    <citation type="journal article" date="2024" name="Nature">
        <title>Anoxygenic phototroph of the Chloroflexota uses a type I reaction centre.</title>
        <authorList>
            <person name="Tsuji J.M."/>
            <person name="Shaw N.A."/>
            <person name="Nagashima S."/>
            <person name="Venkiteswaran J.J."/>
            <person name="Schiff S.L."/>
            <person name="Watanabe T."/>
            <person name="Fukui M."/>
            <person name="Hanada S."/>
            <person name="Tank M."/>
            <person name="Neufeld J.D."/>
        </authorList>
    </citation>
    <scope>NUCLEOTIDE SEQUENCE</scope>
    <source>
        <strain evidence="13">L227-S17</strain>
    </source>
</reference>
<dbReference type="GO" id="GO:0005524">
    <property type="term" value="F:ATP binding"/>
    <property type="evidence" value="ECO:0007669"/>
    <property type="project" value="UniProtKB-UniRule"/>
</dbReference>
<evidence type="ECO:0000256" key="7">
    <source>
        <dbReference type="ARBA" id="ARBA00023146"/>
    </source>
</evidence>
<feature type="binding site" evidence="10">
    <location>
        <begin position="83"/>
        <end position="85"/>
    </location>
    <ligand>
        <name>L-histidine</name>
        <dbReference type="ChEBI" id="CHEBI:57595"/>
    </ligand>
</feature>
<protein>
    <recommendedName>
        <fullName evidence="9">Histidine--tRNA ligase</fullName>
        <ecNumber evidence="9">6.1.1.21</ecNumber>
    </recommendedName>
    <alternativeName>
        <fullName evidence="9">Histidyl-tRNA synthetase</fullName>
        <shortName evidence="9">HisRS</shortName>
    </alternativeName>
</protein>
<gene>
    <name evidence="9 13" type="primary">hisS</name>
    <name evidence="12" type="ORF">HXX08_15120</name>
    <name evidence="13" type="ORF">OZ401_002695</name>
</gene>
<dbReference type="PIRSF" id="PIRSF001549">
    <property type="entry name" value="His-tRNA_synth"/>
    <property type="match status" value="1"/>
</dbReference>
<evidence type="ECO:0000313" key="13">
    <source>
        <dbReference type="EMBL" id="WJW69102.1"/>
    </source>
</evidence>
<keyword evidence="15" id="KW-1185">Reference proteome</keyword>
<feature type="binding site" evidence="10">
    <location>
        <position position="127"/>
    </location>
    <ligand>
        <name>L-histidine</name>
        <dbReference type="ChEBI" id="CHEBI:57595"/>
    </ligand>
</feature>
<sequence length="420" mass="48047">MATKVTIKNLEGTRDFYPDKMRWRNWLFNLCREVSERYGYEEFDGPFLESFELFAAKSGEELVNEQTYTFETKGGDKVAIRPEMTPTLARMVAAKQNELRKPIRWYTIPNIWRHERAQRGRKREFYQYNVDILGVDSIDADAEIMAVVIDIMRAVGLDKQDIKVRVSNRYYLEELLNSLGVDLSLKEQVYRWIDRIEKIKPEAFRANLLEVGLNEQQVEGLEARLRSRDFSGFKPLEEFWEKAKQYGYAELLEFDPSIVRGLLYYTGTVFEVWDATKRFTRAIMGGGRYDNLVNAVGGQPLAGVGIAFSDVVMEEMLTQVGKMPELPRQLDVYVAQYSAAERPESIKVATILREAGLKTELNLLNHDLGKQLKAASACGARFAVILAPEELARGEVNVKNLLTREQFSVPLGKLIATIKA</sequence>
<keyword evidence="5 9" id="KW-0067">ATP-binding</keyword>
<dbReference type="CDD" id="cd00773">
    <property type="entry name" value="HisRS-like_core"/>
    <property type="match status" value="1"/>
</dbReference>
<dbReference type="InterPro" id="IPR006195">
    <property type="entry name" value="aa-tRNA-synth_II"/>
</dbReference>
<dbReference type="InterPro" id="IPR045864">
    <property type="entry name" value="aa-tRNA-synth_II/BPL/LPL"/>
</dbReference>
<dbReference type="InterPro" id="IPR004516">
    <property type="entry name" value="HisRS/HisZ"/>
</dbReference>
<evidence type="ECO:0000259" key="11">
    <source>
        <dbReference type="PROSITE" id="PS50862"/>
    </source>
</evidence>
<evidence type="ECO:0000256" key="6">
    <source>
        <dbReference type="ARBA" id="ARBA00022917"/>
    </source>
</evidence>
<dbReference type="SUPFAM" id="SSF52954">
    <property type="entry name" value="Class II aaRS ABD-related"/>
    <property type="match status" value="1"/>
</dbReference>
<evidence type="ECO:0000313" key="12">
    <source>
        <dbReference type="EMBL" id="NWJ47191.1"/>
    </source>
</evidence>
<dbReference type="EC" id="6.1.1.21" evidence="9"/>
<reference evidence="12 14" key="1">
    <citation type="submission" date="2020-06" db="EMBL/GenBank/DDBJ databases">
        <title>Anoxygenic phototrophic Chloroflexota member uses a Type I reaction center.</title>
        <authorList>
            <person name="Tsuji J.M."/>
            <person name="Shaw N.A."/>
            <person name="Nagashima S."/>
            <person name="Venkiteswaran J."/>
            <person name="Schiff S.L."/>
            <person name="Hanada S."/>
            <person name="Tank M."/>
            <person name="Neufeld J.D."/>
        </authorList>
    </citation>
    <scope>NUCLEOTIDE SEQUENCE [LARGE SCALE GENOMIC DNA]</scope>
    <source>
        <strain evidence="12">L227-S17</strain>
    </source>
</reference>
<comment type="similarity">
    <text evidence="1 9">Belongs to the class-II aminoacyl-tRNA synthetase family.</text>
</comment>
<feature type="binding site" evidence="10">
    <location>
        <position position="131"/>
    </location>
    <ligand>
        <name>L-histidine</name>
        <dbReference type="ChEBI" id="CHEBI:57595"/>
    </ligand>
</feature>
<comment type="subunit">
    <text evidence="9">Homodimer.</text>
</comment>
<dbReference type="EMBL" id="CP128400">
    <property type="protein sequence ID" value="WJW69102.1"/>
    <property type="molecule type" value="Genomic_DNA"/>
</dbReference>